<organism evidence="3 4">
    <name type="scientific">Chryseobacterium piperi</name>
    <dbReference type="NCBI Taxonomy" id="558152"/>
    <lineage>
        <taxon>Bacteria</taxon>
        <taxon>Pseudomonadati</taxon>
        <taxon>Bacteroidota</taxon>
        <taxon>Flavobacteriia</taxon>
        <taxon>Flavobacteriales</taxon>
        <taxon>Weeksellaceae</taxon>
        <taxon>Chryseobacterium group</taxon>
        <taxon>Chryseobacterium</taxon>
    </lineage>
</organism>
<keyword evidence="1" id="KW-0732">Signal</keyword>
<name>A0A086BLQ2_9FLAO</name>
<proteinExistence type="predicted"/>
<feature type="signal peptide" evidence="1">
    <location>
        <begin position="1"/>
        <end position="24"/>
    </location>
</feature>
<protein>
    <recommendedName>
        <fullName evidence="2">MACPF domain-containing protein</fullName>
    </recommendedName>
</protein>
<accession>A0A086BLQ2</accession>
<dbReference type="EMBL" id="JPRJ01000002">
    <property type="protein sequence ID" value="KFF29866.1"/>
    <property type="molecule type" value="Genomic_DNA"/>
</dbReference>
<dbReference type="OrthoDB" id="1038436at2"/>
<keyword evidence="4" id="KW-1185">Reference proteome</keyword>
<evidence type="ECO:0000259" key="2">
    <source>
        <dbReference type="PROSITE" id="PS51412"/>
    </source>
</evidence>
<dbReference type="PROSITE" id="PS51412">
    <property type="entry name" value="MACPF_2"/>
    <property type="match status" value="1"/>
</dbReference>
<evidence type="ECO:0000256" key="1">
    <source>
        <dbReference type="SAM" id="SignalP"/>
    </source>
</evidence>
<evidence type="ECO:0000313" key="4">
    <source>
        <dbReference type="Proteomes" id="UP000028709"/>
    </source>
</evidence>
<feature type="chain" id="PRO_5001804537" description="MACPF domain-containing protein" evidence="1">
    <location>
        <begin position="25"/>
        <end position="465"/>
    </location>
</feature>
<dbReference type="Proteomes" id="UP000028709">
    <property type="component" value="Unassembled WGS sequence"/>
</dbReference>
<dbReference type="Pfam" id="PF01823">
    <property type="entry name" value="MACPF"/>
    <property type="match status" value="1"/>
</dbReference>
<comment type="caution">
    <text evidence="3">The sequence shown here is derived from an EMBL/GenBank/DDBJ whole genome shotgun (WGS) entry which is preliminary data.</text>
</comment>
<gene>
    <name evidence="3" type="ORF">IQ37_01445</name>
</gene>
<dbReference type="KEGG" id="cpip:CJF12_16475"/>
<feature type="domain" description="MACPF" evidence="2">
    <location>
        <begin position="16"/>
        <end position="346"/>
    </location>
</feature>
<reference evidence="3 4" key="1">
    <citation type="submission" date="2014-07" db="EMBL/GenBank/DDBJ databases">
        <title>Genome of Chryseobacterium piperi CTM.</title>
        <authorList>
            <person name="Pipes S.E."/>
            <person name="Stropko S.J."/>
            <person name="Newman J.D."/>
        </authorList>
    </citation>
    <scope>NUCLEOTIDE SEQUENCE [LARGE SCALE GENOMIC DNA]</scope>
    <source>
        <strain evidence="3 4">CTM</strain>
    </source>
</reference>
<dbReference type="AlphaFoldDB" id="A0A086BLQ2"/>
<dbReference type="PROSITE" id="PS51257">
    <property type="entry name" value="PROKAR_LIPOPROTEIN"/>
    <property type="match status" value="1"/>
</dbReference>
<sequence length="465" mass="52074">MKKQILFCLSVILMLFLASCSTEELTNEATPESLNRLNRTATARSAGDGEYDVLGHGFNAAGEYANANSAGFQIIDIARFKVEQAARLVTDNTFAQEYVEEYGENAESYSKMVSTKVGVTAGIPLFKKTLSVAFNTSITNTNKFDAKYIYGSYNLTIKQRRFRINATAAALSNYLTPEFTQDLQNKTPQQIVNDYGTHVLVDIYTGAKMDILFQSETTNRNKEHAARVGVKAGMKSIFDVDVTNDVNTSSSNQNFSKKLSYKTRGGDPSKGLMNELNLDQNNPKINIANWQNSSTPNNSVLVDFGPNGLILIYDLVKDAAKKAQLKAYVDQYLIDNRVTIEYKNTPNLVNGNFVRNPSTDEVFFMFENELRYIQSPDTLFGLFNIRNSDIFNVSSSDLSTVKKGKDLTPDNDLKQDNNTLKIYMREGNTLRWIPNSTIYNKYRFNNNAVRKINGTSGYIIGADIQ</sequence>
<dbReference type="STRING" id="558152.IQ37_01445"/>
<dbReference type="InterPro" id="IPR020864">
    <property type="entry name" value="MACPF"/>
</dbReference>
<evidence type="ECO:0000313" key="3">
    <source>
        <dbReference type="EMBL" id="KFF29866.1"/>
    </source>
</evidence>
<dbReference type="eggNOG" id="ENOG5032TIQ">
    <property type="taxonomic scope" value="Bacteria"/>
</dbReference>
<dbReference type="RefSeq" id="WP_034681019.1">
    <property type="nucleotide sequence ID" value="NZ_CP023049.2"/>
</dbReference>